<dbReference type="Pfam" id="PF16850">
    <property type="entry name" value="Inhibitor_I66"/>
    <property type="match status" value="1"/>
</dbReference>
<dbReference type="Proteomes" id="UP000243308">
    <property type="component" value="Unassembled WGS sequence"/>
</dbReference>
<gene>
    <name evidence="2" type="ORF">MVEG_11149</name>
</gene>
<name>A0A086TMD5_9FUNG</name>
<reference evidence="2 3" key="1">
    <citation type="submission" date="2011-02" db="EMBL/GenBank/DDBJ databases">
        <title>The Genome Sequence of Mortierella verticillata NRRL 6337.</title>
        <authorList>
            <consortium name="The Broad Institute Genome Sequencing Platform"/>
            <person name="Russ C."/>
            <person name="Cuomo C."/>
            <person name="Burger G."/>
            <person name="Gray M.W."/>
            <person name="Holland P.W.H."/>
            <person name="King N."/>
            <person name="Lang F.B.F."/>
            <person name="Roger A.J."/>
            <person name="Ruiz-Trillo I."/>
            <person name="Young S.K."/>
            <person name="Zeng Q."/>
            <person name="Gargeya S."/>
            <person name="Alvarado L."/>
            <person name="Berlin A."/>
            <person name="Chapman S.B."/>
            <person name="Chen Z."/>
            <person name="Freedman E."/>
            <person name="Gellesch M."/>
            <person name="Goldberg J."/>
            <person name="Griggs A."/>
            <person name="Gujja S."/>
            <person name="Heilman E."/>
            <person name="Heiman D."/>
            <person name="Howarth C."/>
            <person name="Mehta T."/>
            <person name="Neiman D."/>
            <person name="Pearson M."/>
            <person name="Roberts A."/>
            <person name="Saif S."/>
            <person name="Shea T."/>
            <person name="Shenoy N."/>
            <person name="Sisk P."/>
            <person name="Stolte C."/>
            <person name="Sykes S."/>
            <person name="White J."/>
            <person name="Yandava C."/>
            <person name="Haas B."/>
            <person name="Nusbaum C."/>
            <person name="Birren B."/>
        </authorList>
    </citation>
    <scope>NUCLEOTIDE SEQUENCE [LARGE SCALE GENOMIC DNA]</scope>
    <source>
        <strain evidence="2 3">NRRL 6337</strain>
    </source>
</reference>
<accession>A0A086TMD5</accession>
<dbReference type="EMBL" id="KN042429">
    <property type="protein sequence ID" value="KFH63112.1"/>
    <property type="molecule type" value="Genomic_DNA"/>
</dbReference>
<dbReference type="CDD" id="cd23428">
    <property type="entry name" value="beta-trefoil_Ricin_SPI"/>
    <property type="match status" value="1"/>
</dbReference>
<sequence length="191" mass="21725">MERWPQKPLSYLPSQPPQTSDHLAPRQLAMRRPTQLLSLTLLAVLSLQAMVAQGATRYRIKSMQGSNGNYVGVRPIKTVSQFIETDAPITDWGIEKVEGNKFRLRVGSYPNVGIRDNRVIASLEADDNVEWLVEHQEAQNGYTIISATQPYLGWTKSQEPESQRVDIKHILVRPSEPPQYLPNQLWHLESI</sequence>
<evidence type="ECO:0008006" key="4">
    <source>
        <dbReference type="Google" id="ProtNLM"/>
    </source>
</evidence>
<evidence type="ECO:0000313" key="3">
    <source>
        <dbReference type="Proteomes" id="UP000243308"/>
    </source>
</evidence>
<dbReference type="AlphaFoldDB" id="A0A086TMD5"/>
<proteinExistence type="predicted"/>
<keyword evidence="3" id="KW-1185">Reference proteome</keyword>
<evidence type="ECO:0000313" key="2">
    <source>
        <dbReference type="EMBL" id="KFH63112.1"/>
    </source>
</evidence>
<organism evidence="2 3">
    <name type="scientific">Podila verticillata NRRL 6337</name>
    <dbReference type="NCBI Taxonomy" id="1069443"/>
    <lineage>
        <taxon>Eukaryota</taxon>
        <taxon>Fungi</taxon>
        <taxon>Fungi incertae sedis</taxon>
        <taxon>Mucoromycota</taxon>
        <taxon>Mortierellomycotina</taxon>
        <taxon>Mortierellomycetes</taxon>
        <taxon>Mortierellales</taxon>
        <taxon>Mortierellaceae</taxon>
        <taxon>Podila</taxon>
    </lineage>
</organism>
<dbReference type="InterPro" id="IPR031755">
    <property type="entry name" value="Inhibitor_I66"/>
</dbReference>
<dbReference type="Gene3D" id="2.80.10.50">
    <property type="match status" value="1"/>
</dbReference>
<protein>
    <recommendedName>
        <fullName evidence="4">Ricin B lectin domain-containing protein</fullName>
    </recommendedName>
</protein>
<dbReference type="GO" id="GO:0004867">
    <property type="term" value="F:serine-type endopeptidase inhibitor activity"/>
    <property type="evidence" value="ECO:0007669"/>
    <property type="project" value="InterPro"/>
</dbReference>
<dbReference type="OrthoDB" id="2668679at2759"/>
<feature type="region of interest" description="Disordered" evidence="1">
    <location>
        <begin position="1"/>
        <end position="22"/>
    </location>
</feature>
<evidence type="ECO:0000256" key="1">
    <source>
        <dbReference type="SAM" id="MobiDB-lite"/>
    </source>
</evidence>